<evidence type="ECO:0000256" key="1">
    <source>
        <dbReference type="SAM" id="SignalP"/>
    </source>
</evidence>
<feature type="domain" description="SLH" evidence="2">
    <location>
        <begin position="619"/>
        <end position="682"/>
    </location>
</feature>
<accession>A0ABQ1EKC6</accession>
<reference evidence="4" key="1">
    <citation type="journal article" date="2019" name="Int. J. Syst. Evol. Microbiol.">
        <title>The Global Catalogue of Microorganisms (GCM) 10K type strain sequencing project: providing services to taxonomists for standard genome sequencing and annotation.</title>
        <authorList>
            <consortium name="The Broad Institute Genomics Platform"/>
            <consortium name="The Broad Institute Genome Sequencing Center for Infectious Disease"/>
            <person name="Wu L."/>
            <person name="Ma J."/>
        </authorList>
    </citation>
    <scope>NUCLEOTIDE SEQUENCE [LARGE SCALE GENOMIC DNA]</scope>
    <source>
        <strain evidence="4">CGMCC 1.15043</strain>
    </source>
</reference>
<dbReference type="Pfam" id="PF00395">
    <property type="entry name" value="SLH"/>
    <property type="match status" value="3"/>
</dbReference>
<evidence type="ECO:0000313" key="3">
    <source>
        <dbReference type="EMBL" id="GFZ75780.1"/>
    </source>
</evidence>
<dbReference type="InterPro" id="IPR051465">
    <property type="entry name" value="Cell_Envelope_Struct_Comp"/>
</dbReference>
<dbReference type="InterPro" id="IPR001119">
    <property type="entry name" value="SLH_dom"/>
</dbReference>
<feature type="chain" id="PRO_5046065148" description="SLH domain-containing protein" evidence="1">
    <location>
        <begin position="33"/>
        <end position="777"/>
    </location>
</feature>
<sequence length="777" mass="84007">MKIMKSTRIVLQLVMLLSLLIGQGVPVTAAQAAPVIAGIADKYQGDSVTIGGAADTQEVILKVFDPQDDVYYFRSLPVRNGHFETSFHLAADAALGRYMVLAGYGSDVARSSFLVLKRNGGDNTDSELEDALKHLSIGFSNGDTWESVTSLLYLLAVGKHETNVVWMSNKPGVIAIGELQGNEIMGRVNRQPEEQSVIVTATVSKNGRSATRPFLLIVKSGTISKQSVTERTRTIKVVGENGGYSSPLDITRTVLSDLTRIDKTILDEASADRILDRSRETGEQTARILMDAPAGDVPDEFAVEIVAGGVSALAGRGLTLRVESETANLTLDNAILRQMMNQAMDVYFRIVPVRDELKRQTLANRVLQEQAVRQAPGGAQATIVGTPQKIETNYSSFRTKLTIPFNGIVPPTNQADFLNSLRVFIEHSDGEKKLVTGTIVNRDGAPYGIQIEIDKFSTFTLVKLGTPSGDGSSTGTSSDGSKPVKVTPALTKAELSVDEGHIVIDHDGGNEGLDKDGFKVTVDGKPVRIVEVVLDQGRIKLILEPPAKEGQRVEVTYAGDATSDGAMRKKLFSGLAAQRGKHSGFVFGYPDGTFKPENAISRAEMAALLSRVYEGPKGTGTVYSDMKQDHWANEYIADAARTGLMRGYPDGTFRPSQSITRAEMASIIAVWKGLNETAAASASDTQGHWGVQTIARVMAAGVMNGYPDRTFQPDRELSRAEAVTIIDRLLQRGPLSGVSSPTWSDVPASHWAFGYVEEASTEHRYERLTEGGEKKVK</sequence>
<keyword evidence="4" id="KW-1185">Reference proteome</keyword>
<comment type="caution">
    <text evidence="3">The sequence shown here is derived from an EMBL/GenBank/DDBJ whole genome shotgun (WGS) entry which is preliminary data.</text>
</comment>
<evidence type="ECO:0000313" key="4">
    <source>
        <dbReference type="Proteomes" id="UP000615455"/>
    </source>
</evidence>
<dbReference type="PROSITE" id="PS51272">
    <property type="entry name" value="SLH"/>
    <property type="match status" value="3"/>
</dbReference>
<organism evidence="3 4">
    <name type="scientific">Paenibacillus marchantiophytorum</name>
    <dbReference type="NCBI Taxonomy" id="1619310"/>
    <lineage>
        <taxon>Bacteria</taxon>
        <taxon>Bacillati</taxon>
        <taxon>Bacillota</taxon>
        <taxon>Bacilli</taxon>
        <taxon>Bacillales</taxon>
        <taxon>Paenibacillaceae</taxon>
        <taxon>Paenibacillus</taxon>
    </lineage>
</organism>
<evidence type="ECO:0000259" key="2">
    <source>
        <dbReference type="PROSITE" id="PS51272"/>
    </source>
</evidence>
<dbReference type="EMBL" id="BMHE01000008">
    <property type="protein sequence ID" value="GFZ75780.1"/>
    <property type="molecule type" value="Genomic_DNA"/>
</dbReference>
<name>A0ABQ1EKC6_9BACL</name>
<protein>
    <recommendedName>
        <fullName evidence="2">SLH domain-containing protein</fullName>
    </recommendedName>
</protein>
<proteinExistence type="predicted"/>
<keyword evidence="1" id="KW-0732">Signal</keyword>
<dbReference type="InterPro" id="IPR046780">
    <property type="entry name" value="aBig_2"/>
</dbReference>
<feature type="signal peptide" evidence="1">
    <location>
        <begin position="1"/>
        <end position="32"/>
    </location>
</feature>
<feature type="domain" description="SLH" evidence="2">
    <location>
        <begin position="683"/>
        <end position="740"/>
    </location>
</feature>
<feature type="domain" description="SLH" evidence="2">
    <location>
        <begin position="555"/>
        <end position="618"/>
    </location>
</feature>
<dbReference type="Proteomes" id="UP000615455">
    <property type="component" value="Unassembled WGS sequence"/>
</dbReference>
<dbReference type="PANTHER" id="PTHR43308">
    <property type="entry name" value="OUTER MEMBRANE PROTEIN ALPHA-RELATED"/>
    <property type="match status" value="1"/>
</dbReference>
<dbReference type="Pfam" id="PF20578">
    <property type="entry name" value="aBig_2"/>
    <property type="match status" value="1"/>
</dbReference>
<gene>
    <name evidence="3" type="ORF">GCM10008018_21240</name>
</gene>